<gene>
    <name evidence="1" type="ORF">OXX778_LOCUS17689</name>
</gene>
<dbReference type="AlphaFoldDB" id="A0A814IPN0"/>
<proteinExistence type="predicted"/>
<dbReference type="Proteomes" id="UP000663879">
    <property type="component" value="Unassembled WGS sequence"/>
</dbReference>
<protein>
    <submittedName>
        <fullName evidence="1">Uncharacterized protein</fullName>
    </submittedName>
</protein>
<keyword evidence="2" id="KW-1185">Reference proteome</keyword>
<sequence>MNFEYDSEISQESTLSQQSTEMDIEMVFNTPFVRTETKAYVATFDDLGCLNDIEHKDDSISNIEYNSLLVESSSVPKIFDEEVAFLIGAGFDHGCKASSSDEINLDNELGLTEDSQPFVLFDSNDNDRIIGFCSQSVYTVIDFLSLLRSSITKLFVFMNFSKDLWNHAYPIGPRTNNLVDEGFHHKLNNHLTKSHPDIYSLISIFKLIETNVSVGYKSRMIGYSGPKRKAIDLRKDRVYEDLLENLRNNIIDLKQYIPSCSYL</sequence>
<accession>A0A814IPN0</accession>
<name>A0A814IPN0_9BILA</name>
<organism evidence="1 2">
    <name type="scientific">Brachionus calyciflorus</name>
    <dbReference type="NCBI Taxonomy" id="104777"/>
    <lineage>
        <taxon>Eukaryota</taxon>
        <taxon>Metazoa</taxon>
        <taxon>Spiralia</taxon>
        <taxon>Gnathifera</taxon>
        <taxon>Rotifera</taxon>
        <taxon>Eurotatoria</taxon>
        <taxon>Monogononta</taxon>
        <taxon>Pseudotrocha</taxon>
        <taxon>Ploima</taxon>
        <taxon>Brachionidae</taxon>
        <taxon>Brachionus</taxon>
    </lineage>
</organism>
<dbReference type="EMBL" id="CAJNOC010004601">
    <property type="protein sequence ID" value="CAF1027471.1"/>
    <property type="molecule type" value="Genomic_DNA"/>
</dbReference>
<feature type="non-terminal residue" evidence="1">
    <location>
        <position position="1"/>
    </location>
</feature>
<evidence type="ECO:0000313" key="2">
    <source>
        <dbReference type="Proteomes" id="UP000663879"/>
    </source>
</evidence>
<reference evidence="1" key="1">
    <citation type="submission" date="2021-02" db="EMBL/GenBank/DDBJ databases">
        <authorList>
            <person name="Nowell W R."/>
        </authorList>
    </citation>
    <scope>NUCLEOTIDE SEQUENCE</scope>
    <source>
        <strain evidence="1">Ploen Becks lab</strain>
    </source>
</reference>
<comment type="caution">
    <text evidence="1">The sequence shown here is derived from an EMBL/GenBank/DDBJ whole genome shotgun (WGS) entry which is preliminary data.</text>
</comment>
<evidence type="ECO:0000313" key="1">
    <source>
        <dbReference type="EMBL" id="CAF1027471.1"/>
    </source>
</evidence>